<dbReference type="EMBL" id="AJWJ01000056">
    <property type="protein sequence ID" value="KAF2076570.1"/>
    <property type="molecule type" value="Genomic_DNA"/>
</dbReference>
<name>A0A8J4PZP4_9MYCE</name>
<proteinExistence type="predicted"/>
<dbReference type="Proteomes" id="UP000695562">
    <property type="component" value="Unassembled WGS sequence"/>
</dbReference>
<protein>
    <submittedName>
        <fullName evidence="1">Uncharacterized protein</fullName>
    </submittedName>
</protein>
<gene>
    <name evidence="1" type="ORF">CYY_002121</name>
</gene>
<organism evidence="1 2">
    <name type="scientific">Polysphondylium violaceum</name>
    <dbReference type="NCBI Taxonomy" id="133409"/>
    <lineage>
        <taxon>Eukaryota</taxon>
        <taxon>Amoebozoa</taxon>
        <taxon>Evosea</taxon>
        <taxon>Eumycetozoa</taxon>
        <taxon>Dictyostelia</taxon>
        <taxon>Dictyosteliales</taxon>
        <taxon>Dictyosteliaceae</taxon>
        <taxon>Polysphondylium</taxon>
    </lineage>
</organism>
<keyword evidence="2" id="KW-1185">Reference proteome</keyword>
<evidence type="ECO:0000313" key="2">
    <source>
        <dbReference type="Proteomes" id="UP000695562"/>
    </source>
</evidence>
<evidence type="ECO:0000313" key="1">
    <source>
        <dbReference type="EMBL" id="KAF2076570.1"/>
    </source>
</evidence>
<reference evidence="1" key="1">
    <citation type="submission" date="2020-01" db="EMBL/GenBank/DDBJ databases">
        <title>Development of genomics and gene disruption for Polysphondylium violaceum indicates a role for the polyketide synthase stlB in stalk morphogenesis.</title>
        <authorList>
            <person name="Narita B."/>
            <person name="Kawabe Y."/>
            <person name="Kin K."/>
            <person name="Saito T."/>
            <person name="Gibbs R."/>
            <person name="Kuspa A."/>
            <person name="Muzny D."/>
            <person name="Queller D."/>
            <person name="Richards S."/>
            <person name="Strassman J."/>
            <person name="Sucgang R."/>
            <person name="Worley K."/>
            <person name="Schaap P."/>
        </authorList>
    </citation>
    <scope>NUCLEOTIDE SEQUENCE</scope>
    <source>
        <strain evidence="1">QSvi11</strain>
    </source>
</reference>
<sequence length="191" mass="22627">MSQEQILHLTQLIQNNDIGSLRSFFISNKKGQLPISLITPLVQNGNIEMLKIFFANRSFRCMVDEIDFPALVDSILDQYNKQLFEIVMKHFRPHLYRYLESARPIVDPYIFYLALKTRYFTTIKMSLKKMGLSYLHTESSLKKYKKVVSFVTTQFDFKKEDIQLITKDGRFYIIIFKNWNVVRFSIEDGNL</sequence>
<dbReference type="AlphaFoldDB" id="A0A8J4PZP4"/>
<comment type="caution">
    <text evidence="1">The sequence shown here is derived from an EMBL/GenBank/DDBJ whole genome shotgun (WGS) entry which is preliminary data.</text>
</comment>
<accession>A0A8J4PZP4</accession>